<evidence type="ECO:0000256" key="5">
    <source>
        <dbReference type="ARBA" id="ARBA00023239"/>
    </source>
</evidence>
<dbReference type="PROSITE" id="PS51383">
    <property type="entry name" value="YJEF_C_3"/>
    <property type="match status" value="1"/>
</dbReference>
<comment type="similarity">
    <text evidence="6">Belongs to the NnrD/CARKD family.</text>
</comment>
<feature type="binding site" evidence="6">
    <location>
        <position position="167"/>
    </location>
    <ligand>
        <name>(6S)-NADPHX</name>
        <dbReference type="ChEBI" id="CHEBI:64076"/>
    </ligand>
</feature>
<dbReference type="PANTHER" id="PTHR12592:SF0">
    <property type="entry name" value="ATP-DEPENDENT (S)-NAD(P)H-HYDRATE DEHYDRATASE"/>
    <property type="match status" value="1"/>
</dbReference>
<keyword evidence="5 6" id="KW-0456">Lyase</keyword>
<comment type="subunit">
    <text evidence="6">Homotetramer.</text>
</comment>
<feature type="binding site" evidence="6">
    <location>
        <begin position="204"/>
        <end position="208"/>
    </location>
    <ligand>
        <name>AMP</name>
        <dbReference type="ChEBI" id="CHEBI:456215"/>
    </ligand>
</feature>
<dbReference type="Proteomes" id="UP001595681">
    <property type="component" value="Unassembled WGS sequence"/>
</dbReference>
<sequence length="306" mass="30901">MSCLPLDEAWLKRHPLPAIKQGADKNSRGRVLVVGGSEFVPGALRLTGEAALRAGAGKLQMATVQSSALSLGVLVPEAAMIALPADGDGEIASNAATLLTDRIAACDTLILGPGMSTTAGTKAFLIDLLDRLCFSGSLILDAAALVVLREYSPSGGGLGDRAILTPHHGEMAALSGLSLEEIRAEPAAVAIEMAARWNAVILLKGEISYLASPDGQCLVHSGGCVGLGTAGSGDVLAGLIGGLTARGSAASLAAAWGAWIHGQAGKAAAAAIGELGFLARELIPVIPALIEGTLNSLPRSKTVQRP</sequence>
<feature type="binding site" evidence="6">
    <location>
        <position position="114"/>
    </location>
    <ligand>
        <name>(6S)-NADPHX</name>
        <dbReference type="ChEBI" id="CHEBI:64076"/>
    </ligand>
</feature>
<feature type="binding site" evidence="6">
    <location>
        <position position="234"/>
    </location>
    <ligand>
        <name>(6S)-NADPHX</name>
        <dbReference type="ChEBI" id="CHEBI:64076"/>
    </ligand>
</feature>
<name>A0ABV7NNR7_9SPHN</name>
<keyword evidence="1 6" id="KW-0547">Nucleotide-binding</keyword>
<evidence type="ECO:0000256" key="2">
    <source>
        <dbReference type="ARBA" id="ARBA00022840"/>
    </source>
</evidence>
<reference evidence="9" key="1">
    <citation type="journal article" date="2019" name="Int. J. Syst. Evol. Microbiol.">
        <title>The Global Catalogue of Microorganisms (GCM) 10K type strain sequencing project: providing services to taxonomists for standard genome sequencing and annotation.</title>
        <authorList>
            <consortium name="The Broad Institute Genomics Platform"/>
            <consortium name="The Broad Institute Genome Sequencing Center for Infectious Disease"/>
            <person name="Wu L."/>
            <person name="Ma J."/>
        </authorList>
    </citation>
    <scope>NUCLEOTIDE SEQUENCE [LARGE SCALE GENOMIC DNA]</scope>
    <source>
        <strain evidence="9">CCM 7491</strain>
    </source>
</reference>
<comment type="caution">
    <text evidence="8">The sequence shown here is derived from an EMBL/GenBank/DDBJ whole genome shotgun (WGS) entry which is preliminary data.</text>
</comment>
<evidence type="ECO:0000256" key="6">
    <source>
        <dbReference type="HAMAP-Rule" id="MF_01965"/>
    </source>
</evidence>
<comment type="function">
    <text evidence="6">Catalyzes the dehydration of the S-form of NAD(P)HX at the expense of ADP, which is converted to AMP. Together with NAD(P)HX epimerase, which catalyzes the epimerization of the S- and R-forms, the enzyme allows the repair of both epimers of NAD(P)HX, a damaged form of NAD(P)H that is a result of enzymatic or heat-dependent hydration.</text>
</comment>
<dbReference type="Pfam" id="PF01256">
    <property type="entry name" value="Carb_kinase"/>
    <property type="match status" value="1"/>
</dbReference>
<comment type="catalytic activity">
    <reaction evidence="6">
        <text>(6S)-NADPHX + ADP = AMP + phosphate + NADPH + H(+)</text>
        <dbReference type="Rhea" id="RHEA:32235"/>
        <dbReference type="ChEBI" id="CHEBI:15378"/>
        <dbReference type="ChEBI" id="CHEBI:43474"/>
        <dbReference type="ChEBI" id="CHEBI:57783"/>
        <dbReference type="ChEBI" id="CHEBI:64076"/>
        <dbReference type="ChEBI" id="CHEBI:456215"/>
        <dbReference type="ChEBI" id="CHEBI:456216"/>
        <dbReference type="EC" id="4.2.1.136"/>
    </reaction>
</comment>
<dbReference type="InterPro" id="IPR017953">
    <property type="entry name" value="Carbohydrate_kinase_pred_CS"/>
</dbReference>
<dbReference type="HAMAP" id="MF_01965">
    <property type="entry name" value="NADHX_dehydratase"/>
    <property type="match status" value="1"/>
</dbReference>
<dbReference type="InterPro" id="IPR029056">
    <property type="entry name" value="Ribokinase-like"/>
</dbReference>
<keyword evidence="9" id="KW-1185">Reference proteome</keyword>
<keyword evidence="4 6" id="KW-0520">NAD</keyword>
<organism evidence="8 9">
    <name type="scientific">Sphingobium rhizovicinum</name>
    <dbReference type="NCBI Taxonomy" id="432308"/>
    <lineage>
        <taxon>Bacteria</taxon>
        <taxon>Pseudomonadati</taxon>
        <taxon>Pseudomonadota</taxon>
        <taxon>Alphaproteobacteria</taxon>
        <taxon>Sphingomonadales</taxon>
        <taxon>Sphingomonadaceae</taxon>
        <taxon>Sphingobium</taxon>
    </lineage>
</organism>
<evidence type="ECO:0000256" key="4">
    <source>
        <dbReference type="ARBA" id="ARBA00023027"/>
    </source>
</evidence>
<proteinExistence type="inferred from homology"/>
<evidence type="ECO:0000259" key="7">
    <source>
        <dbReference type="PROSITE" id="PS51383"/>
    </source>
</evidence>
<dbReference type="SUPFAM" id="SSF53613">
    <property type="entry name" value="Ribokinase-like"/>
    <property type="match status" value="1"/>
</dbReference>
<accession>A0ABV7NNR7</accession>
<dbReference type="RefSeq" id="WP_380798877.1">
    <property type="nucleotide sequence ID" value="NZ_JBHRVU010000005.1"/>
</dbReference>
<dbReference type="InterPro" id="IPR000631">
    <property type="entry name" value="CARKD"/>
</dbReference>
<evidence type="ECO:0000256" key="3">
    <source>
        <dbReference type="ARBA" id="ARBA00022857"/>
    </source>
</evidence>
<keyword evidence="3 6" id="KW-0521">NADP</keyword>
<dbReference type="NCBIfam" id="TIGR00196">
    <property type="entry name" value="yjeF_cterm"/>
    <property type="match status" value="1"/>
</dbReference>
<evidence type="ECO:0000313" key="9">
    <source>
        <dbReference type="Proteomes" id="UP001595681"/>
    </source>
</evidence>
<gene>
    <name evidence="6" type="primary">nnrD</name>
    <name evidence="8" type="ORF">ACFOKF_22750</name>
</gene>
<dbReference type="Gene3D" id="3.40.1190.20">
    <property type="match status" value="1"/>
</dbReference>
<feature type="binding site" evidence="6">
    <location>
        <position position="233"/>
    </location>
    <ligand>
        <name>AMP</name>
        <dbReference type="ChEBI" id="CHEBI:456215"/>
    </ligand>
</feature>
<dbReference type="PANTHER" id="PTHR12592">
    <property type="entry name" value="ATP-DEPENDENT (S)-NAD(P)H-HYDRATE DEHYDRATASE FAMILY MEMBER"/>
    <property type="match status" value="1"/>
</dbReference>
<dbReference type="CDD" id="cd01171">
    <property type="entry name" value="YXKO-related"/>
    <property type="match status" value="1"/>
</dbReference>
<comment type="cofactor">
    <cofactor evidence="6">
        <name>Mg(2+)</name>
        <dbReference type="ChEBI" id="CHEBI:18420"/>
    </cofactor>
</comment>
<evidence type="ECO:0000313" key="8">
    <source>
        <dbReference type="EMBL" id="MFC3443972.1"/>
    </source>
</evidence>
<protein>
    <recommendedName>
        <fullName evidence="6">ADP-dependent (S)-NAD(P)H-hydrate dehydratase</fullName>
        <ecNumber evidence="6">4.2.1.136</ecNumber>
    </recommendedName>
    <alternativeName>
        <fullName evidence="6">ADP-dependent NAD(P)HX dehydratase</fullName>
    </alternativeName>
</protein>
<comment type="catalytic activity">
    <reaction evidence="6">
        <text>(6S)-NADHX + ADP = AMP + phosphate + NADH + H(+)</text>
        <dbReference type="Rhea" id="RHEA:32223"/>
        <dbReference type="ChEBI" id="CHEBI:15378"/>
        <dbReference type="ChEBI" id="CHEBI:43474"/>
        <dbReference type="ChEBI" id="CHEBI:57945"/>
        <dbReference type="ChEBI" id="CHEBI:64074"/>
        <dbReference type="ChEBI" id="CHEBI:456215"/>
        <dbReference type="ChEBI" id="CHEBI:456216"/>
        <dbReference type="EC" id="4.2.1.136"/>
    </reaction>
</comment>
<dbReference type="PROSITE" id="PS01050">
    <property type="entry name" value="YJEF_C_2"/>
    <property type="match status" value="1"/>
</dbReference>
<dbReference type="EC" id="4.2.1.136" evidence="6"/>
<keyword evidence="2 6" id="KW-0067">ATP-binding</keyword>
<dbReference type="EMBL" id="JBHRVU010000005">
    <property type="protein sequence ID" value="MFC3443972.1"/>
    <property type="molecule type" value="Genomic_DNA"/>
</dbReference>
<feature type="binding site" evidence="6">
    <location>
        <position position="43"/>
    </location>
    <ligand>
        <name>(6S)-NADPHX</name>
        <dbReference type="ChEBI" id="CHEBI:64076"/>
    </ligand>
</feature>
<feature type="domain" description="YjeF C-terminal" evidence="7">
    <location>
        <begin position="8"/>
        <end position="293"/>
    </location>
</feature>
<evidence type="ECO:0000256" key="1">
    <source>
        <dbReference type="ARBA" id="ARBA00022741"/>
    </source>
</evidence>